<name>A0ABM1RZG8_LIMPO</name>
<evidence type="ECO:0000313" key="1">
    <source>
        <dbReference type="Proteomes" id="UP000694941"/>
    </source>
</evidence>
<dbReference type="Proteomes" id="UP000694941">
    <property type="component" value="Unplaced"/>
</dbReference>
<evidence type="ECO:0000313" key="2">
    <source>
        <dbReference type="RefSeq" id="XP_022236773.1"/>
    </source>
</evidence>
<dbReference type="GeneID" id="111084322"/>
<gene>
    <name evidence="2" type="primary">LOC111084322</name>
</gene>
<dbReference type="RefSeq" id="XP_022236773.1">
    <property type="nucleotide sequence ID" value="XM_022381065.1"/>
</dbReference>
<protein>
    <submittedName>
        <fullName evidence="2">F-box DNA helicase 1-like</fullName>
    </submittedName>
</protein>
<organism evidence="1 2">
    <name type="scientific">Limulus polyphemus</name>
    <name type="common">Atlantic horseshoe crab</name>
    <dbReference type="NCBI Taxonomy" id="6850"/>
    <lineage>
        <taxon>Eukaryota</taxon>
        <taxon>Metazoa</taxon>
        <taxon>Ecdysozoa</taxon>
        <taxon>Arthropoda</taxon>
        <taxon>Chelicerata</taxon>
        <taxon>Merostomata</taxon>
        <taxon>Xiphosura</taxon>
        <taxon>Limulidae</taxon>
        <taxon>Limulus</taxon>
    </lineage>
</organism>
<proteinExistence type="predicted"/>
<sequence>MRPGLKFLSVVYNKSVNELAKKTFPPNVECRTAHSLAWEGIGKFYRHKLTSKVRPMDVMSKLNRAPKAYAEKQRYASAVLATINSFLASVDDDITTAHVPRHLIDRDGESLRSIGDTERL</sequence>
<reference evidence="2" key="1">
    <citation type="submission" date="2025-08" db="UniProtKB">
        <authorList>
            <consortium name="RefSeq"/>
        </authorList>
    </citation>
    <scope>IDENTIFICATION</scope>
    <source>
        <tissue evidence="2">Muscle</tissue>
    </source>
</reference>
<accession>A0ABM1RZG8</accession>
<keyword evidence="1" id="KW-1185">Reference proteome</keyword>
<feature type="non-terminal residue" evidence="2">
    <location>
        <position position="120"/>
    </location>
</feature>